<keyword evidence="2" id="KW-0539">Nucleus</keyword>
<protein>
    <recommendedName>
        <fullName evidence="4">Zn(2)-C6 fungal-type domain-containing protein</fullName>
    </recommendedName>
</protein>
<dbReference type="InterPro" id="IPR001138">
    <property type="entry name" value="Zn2Cys6_DnaBD"/>
</dbReference>
<dbReference type="InterPro" id="IPR036864">
    <property type="entry name" value="Zn2-C6_fun-type_DNA-bd_sf"/>
</dbReference>
<dbReference type="Pfam" id="PF11951">
    <property type="entry name" value="Fungal_trans_2"/>
    <property type="match status" value="1"/>
</dbReference>
<keyword evidence="3" id="KW-0472">Membrane</keyword>
<gene>
    <name evidence="5" type="ORF">OGATHE_001871</name>
</gene>
<dbReference type="AlphaFoldDB" id="A0A9P8TCA7"/>
<feature type="domain" description="Zn(2)-C6 fungal-type" evidence="4">
    <location>
        <begin position="9"/>
        <end position="39"/>
    </location>
</feature>
<keyword evidence="3" id="KW-0812">Transmembrane</keyword>
<comment type="caution">
    <text evidence="5">The sequence shown here is derived from an EMBL/GenBank/DDBJ whole genome shotgun (WGS) entry which is preliminary data.</text>
</comment>
<dbReference type="CDD" id="cd00067">
    <property type="entry name" value="GAL4"/>
    <property type="match status" value="1"/>
</dbReference>
<evidence type="ECO:0000259" key="4">
    <source>
        <dbReference type="PROSITE" id="PS50048"/>
    </source>
</evidence>
<evidence type="ECO:0000313" key="5">
    <source>
        <dbReference type="EMBL" id="KAH3673891.1"/>
    </source>
</evidence>
<feature type="transmembrane region" description="Helical" evidence="3">
    <location>
        <begin position="314"/>
        <end position="332"/>
    </location>
</feature>
<dbReference type="EMBL" id="JAEUBD010000526">
    <property type="protein sequence ID" value="KAH3673891.1"/>
    <property type="molecule type" value="Genomic_DNA"/>
</dbReference>
<dbReference type="PROSITE" id="PS00463">
    <property type="entry name" value="ZN2_CY6_FUNGAL_1"/>
    <property type="match status" value="1"/>
</dbReference>
<dbReference type="Proteomes" id="UP000788993">
    <property type="component" value="Unassembled WGS sequence"/>
</dbReference>
<dbReference type="Pfam" id="PF00172">
    <property type="entry name" value="Zn_clus"/>
    <property type="match status" value="1"/>
</dbReference>
<dbReference type="SUPFAM" id="SSF57701">
    <property type="entry name" value="Zn2/Cys6 DNA-binding domain"/>
    <property type="match status" value="1"/>
</dbReference>
<keyword evidence="3" id="KW-1133">Transmembrane helix</keyword>
<evidence type="ECO:0000256" key="3">
    <source>
        <dbReference type="SAM" id="Phobius"/>
    </source>
</evidence>
<dbReference type="PROSITE" id="PS50048">
    <property type="entry name" value="ZN2_CY6_FUNGAL_2"/>
    <property type="match status" value="1"/>
</dbReference>
<dbReference type="PANTHER" id="PTHR37534">
    <property type="entry name" value="TRANSCRIPTIONAL ACTIVATOR PROTEIN UGA3"/>
    <property type="match status" value="1"/>
</dbReference>
<dbReference type="PANTHER" id="PTHR37534:SF46">
    <property type="entry name" value="ZN(II)2CYS6 TRANSCRIPTION FACTOR (EUROFUNG)"/>
    <property type="match status" value="1"/>
</dbReference>
<sequence>MSKSRTKSGCFTCRKRKKKCDERYPVCSGCSRNFLHCSWPEKRGAALPRNYEIKAASSPPQLPQPDPQDPSEYPIPSHMCFVFELDSYKHQDRKIAPRFDILTSEPALDMLVENAPPFSWIIVAIHTLHALETSLRELLDAQTLRALAALPDSHTVLNVFVRNFPVALFFCNTSKLPSPYEFYQHSFNFISLVDVPFACDWHVGQQRALLLESLETLAKLADAKTTKLLAPVKHKMTLTWTAIQTLEIQIPLQDLTPGQRQTQRNLAVCKALFYAQEILYLKLADASTEADSPVVQFYLEQLVAELGAVSGNSLTLLLFPLLIGGCVALKMAHREFFSKELHILAQDQQYPLARKMAEKLEDLWCEEEQHTASAYQWLISTCGP</sequence>
<keyword evidence="6" id="KW-1185">Reference proteome</keyword>
<dbReference type="GO" id="GO:0000981">
    <property type="term" value="F:DNA-binding transcription factor activity, RNA polymerase II-specific"/>
    <property type="evidence" value="ECO:0007669"/>
    <property type="project" value="InterPro"/>
</dbReference>
<dbReference type="SMART" id="SM00066">
    <property type="entry name" value="GAL4"/>
    <property type="match status" value="1"/>
</dbReference>
<proteinExistence type="predicted"/>
<organism evidence="5 6">
    <name type="scientific">Ogataea polymorpha</name>
    <dbReference type="NCBI Taxonomy" id="460523"/>
    <lineage>
        <taxon>Eukaryota</taxon>
        <taxon>Fungi</taxon>
        <taxon>Dikarya</taxon>
        <taxon>Ascomycota</taxon>
        <taxon>Saccharomycotina</taxon>
        <taxon>Pichiomycetes</taxon>
        <taxon>Pichiales</taxon>
        <taxon>Pichiaceae</taxon>
        <taxon>Ogataea</taxon>
    </lineage>
</organism>
<name>A0A9P8TCA7_9ASCO</name>
<dbReference type="InterPro" id="IPR021858">
    <property type="entry name" value="Fun_TF"/>
</dbReference>
<accession>A0A9P8TCA7</accession>
<comment type="subcellular location">
    <subcellularLocation>
        <location evidence="1">Nucleus</location>
    </subcellularLocation>
</comment>
<dbReference type="GO" id="GO:0008270">
    <property type="term" value="F:zinc ion binding"/>
    <property type="evidence" value="ECO:0007669"/>
    <property type="project" value="InterPro"/>
</dbReference>
<evidence type="ECO:0000256" key="2">
    <source>
        <dbReference type="ARBA" id="ARBA00023242"/>
    </source>
</evidence>
<dbReference type="GO" id="GO:0005634">
    <property type="term" value="C:nucleus"/>
    <property type="evidence" value="ECO:0007669"/>
    <property type="project" value="UniProtKB-SubCell"/>
</dbReference>
<evidence type="ECO:0000256" key="1">
    <source>
        <dbReference type="ARBA" id="ARBA00004123"/>
    </source>
</evidence>
<evidence type="ECO:0000313" key="6">
    <source>
        <dbReference type="Proteomes" id="UP000788993"/>
    </source>
</evidence>
<dbReference type="Gene3D" id="4.10.240.10">
    <property type="entry name" value="Zn(2)-C6 fungal-type DNA-binding domain"/>
    <property type="match status" value="1"/>
</dbReference>
<reference evidence="5" key="1">
    <citation type="journal article" date="2021" name="Open Biol.">
        <title>Shared evolutionary footprints suggest mitochondrial oxidative damage underlies multiple complex I losses in fungi.</title>
        <authorList>
            <person name="Schikora-Tamarit M.A."/>
            <person name="Marcet-Houben M."/>
            <person name="Nosek J."/>
            <person name="Gabaldon T."/>
        </authorList>
    </citation>
    <scope>NUCLEOTIDE SEQUENCE</scope>
    <source>
        <strain evidence="5">NCAIM Y.01608</strain>
    </source>
</reference>
<reference evidence="5" key="2">
    <citation type="submission" date="2021-01" db="EMBL/GenBank/DDBJ databases">
        <authorList>
            <person name="Schikora-Tamarit M.A."/>
        </authorList>
    </citation>
    <scope>NUCLEOTIDE SEQUENCE</scope>
    <source>
        <strain evidence="5">NCAIM Y.01608</strain>
    </source>
</reference>